<feature type="compositionally biased region" description="Polar residues" evidence="1">
    <location>
        <begin position="154"/>
        <end position="180"/>
    </location>
</feature>
<evidence type="ECO:0000256" key="1">
    <source>
        <dbReference type="SAM" id="MobiDB-lite"/>
    </source>
</evidence>
<evidence type="ECO:0000313" key="3">
    <source>
        <dbReference type="Proteomes" id="UP001153269"/>
    </source>
</evidence>
<dbReference type="EMBL" id="CADEAL010001234">
    <property type="protein sequence ID" value="CAB1430466.1"/>
    <property type="molecule type" value="Genomic_DNA"/>
</dbReference>
<gene>
    <name evidence="2" type="ORF">PLEPLA_LOCUS18448</name>
</gene>
<feature type="region of interest" description="Disordered" evidence="1">
    <location>
        <begin position="107"/>
        <end position="184"/>
    </location>
</feature>
<proteinExistence type="predicted"/>
<comment type="caution">
    <text evidence="2">The sequence shown here is derived from an EMBL/GenBank/DDBJ whole genome shotgun (WGS) entry which is preliminary data.</text>
</comment>
<dbReference type="Proteomes" id="UP001153269">
    <property type="component" value="Unassembled WGS sequence"/>
</dbReference>
<sequence>DKDLDDLRRLENEFHRNRAEDSHFLSFNTKSSPGANRRTTAAPTPPELVKLEIVHWVQVMHHRHKLPSPTPPPTCTASSSISLTLSHLTAGRLLLFHFPLQRSSSHLSPCVQAEEVRRGGRSEQAGRHQTAENEQEAPRVLSGNACREEETFRRSATSDLRPPTSSRLDEPTCTSRSAPGSDSWVLDTSLSSSPSVSGLLGVVSPPCSVHGTGRVCNSH</sequence>
<keyword evidence="3" id="KW-1185">Reference proteome</keyword>
<accession>A0A9N7UHW7</accession>
<evidence type="ECO:0000313" key="2">
    <source>
        <dbReference type="EMBL" id="CAB1430466.1"/>
    </source>
</evidence>
<name>A0A9N7UHW7_PLEPL</name>
<reference evidence="2" key="1">
    <citation type="submission" date="2020-03" db="EMBL/GenBank/DDBJ databases">
        <authorList>
            <person name="Weist P."/>
        </authorList>
    </citation>
    <scope>NUCLEOTIDE SEQUENCE</scope>
</reference>
<protein>
    <submittedName>
        <fullName evidence="2">Uncharacterized protein</fullName>
    </submittedName>
</protein>
<dbReference type="AlphaFoldDB" id="A0A9N7UHW7"/>
<feature type="non-terminal residue" evidence="2">
    <location>
        <position position="1"/>
    </location>
</feature>
<organism evidence="2 3">
    <name type="scientific">Pleuronectes platessa</name>
    <name type="common">European plaice</name>
    <dbReference type="NCBI Taxonomy" id="8262"/>
    <lineage>
        <taxon>Eukaryota</taxon>
        <taxon>Metazoa</taxon>
        <taxon>Chordata</taxon>
        <taxon>Craniata</taxon>
        <taxon>Vertebrata</taxon>
        <taxon>Euteleostomi</taxon>
        <taxon>Actinopterygii</taxon>
        <taxon>Neopterygii</taxon>
        <taxon>Teleostei</taxon>
        <taxon>Neoteleostei</taxon>
        <taxon>Acanthomorphata</taxon>
        <taxon>Carangaria</taxon>
        <taxon>Pleuronectiformes</taxon>
        <taxon>Pleuronectoidei</taxon>
        <taxon>Pleuronectidae</taxon>
        <taxon>Pleuronectes</taxon>
    </lineage>
</organism>
<feature type="compositionally biased region" description="Basic and acidic residues" evidence="1">
    <location>
        <begin position="114"/>
        <end position="131"/>
    </location>
</feature>